<dbReference type="InterPro" id="IPR012867">
    <property type="entry name" value="DUF1648"/>
</dbReference>
<feature type="transmembrane region" description="Helical" evidence="1">
    <location>
        <begin position="6"/>
        <end position="24"/>
    </location>
</feature>
<name>A0ABU4FXU1_9BACL</name>
<keyword evidence="1" id="KW-1133">Transmembrane helix</keyword>
<dbReference type="PANTHER" id="PTHR37810:SF9">
    <property type="entry name" value="MEMBRANE PROTEIN"/>
    <property type="match status" value="1"/>
</dbReference>
<feature type="domain" description="DUF5808" evidence="3">
    <location>
        <begin position="326"/>
        <end position="351"/>
    </location>
</feature>
<keyword evidence="1" id="KW-0472">Membrane</keyword>
<dbReference type="Pfam" id="PF19124">
    <property type="entry name" value="DUF5808"/>
    <property type="match status" value="1"/>
</dbReference>
<dbReference type="Proteomes" id="UP001280629">
    <property type="component" value="Unassembled WGS sequence"/>
</dbReference>
<comment type="caution">
    <text evidence="4">The sequence shown here is derived from an EMBL/GenBank/DDBJ whole genome shotgun (WGS) entry which is preliminary data.</text>
</comment>
<proteinExistence type="predicted"/>
<dbReference type="InterPro" id="IPR043831">
    <property type="entry name" value="DUF5808"/>
</dbReference>
<protein>
    <submittedName>
        <fullName evidence="4">DUF5808 domain-containing protein</fullName>
    </submittedName>
</protein>
<dbReference type="RefSeq" id="WP_317935089.1">
    <property type="nucleotide sequence ID" value="NZ_JAUBDH010000003.1"/>
</dbReference>
<reference evidence="4 5" key="1">
    <citation type="submission" date="2023-06" db="EMBL/GenBank/DDBJ databases">
        <title>Sporosarcina sp. nov., isolated from Korean traditional fermented seafood 'Jeotgal'.</title>
        <authorList>
            <person name="Yang A.-I."/>
            <person name="Shin N.-R."/>
        </authorList>
    </citation>
    <scope>NUCLEOTIDE SEQUENCE [LARGE SCALE GENOMIC DNA]</scope>
    <source>
        <strain evidence="4 5">KCTC3840</strain>
    </source>
</reference>
<feature type="transmembrane region" description="Helical" evidence="1">
    <location>
        <begin position="233"/>
        <end position="254"/>
    </location>
</feature>
<sequence length="368" mass="40817">MPLAIFLITLAFLIVLQSAMPFLLKRTIVFGVTIPEEHAMDSSLVSFRRKYSATVLAIGTISLIFLVLWSANASVSENQLVITGLAIQTGLLLLSMALYLFFHAKTTNLKKVNDWNSRFTQIRVADLQSHAKDSILPNFMYVLPMFVTVELIVYTASQYHLLPDQIPTHWGPGGEPDAFSKKTPFSSIALLLMLLVLQAMMLGINAAAKLSGVKLNAGKKKSSQLQQLAFRKYTSWFLLLTTILLTILFGFLQLTTIHGALQNDTLMMALPLGFLVLMLALSAVYAFKVGQGGSRIAVSIEEDETSSIADDDMDDHWKLGVFYVNKQDPSIFVEKRFGIGWSINFGNPIGYLVLFVPIVLILLIAFFV</sequence>
<feature type="transmembrane region" description="Helical" evidence="1">
    <location>
        <begin position="349"/>
        <end position="367"/>
    </location>
</feature>
<feature type="transmembrane region" description="Helical" evidence="1">
    <location>
        <begin position="266"/>
        <end position="287"/>
    </location>
</feature>
<organism evidence="4 5">
    <name type="scientific">Sporosarcina aquimarina</name>
    <dbReference type="NCBI Taxonomy" id="114975"/>
    <lineage>
        <taxon>Bacteria</taxon>
        <taxon>Bacillati</taxon>
        <taxon>Bacillota</taxon>
        <taxon>Bacilli</taxon>
        <taxon>Bacillales</taxon>
        <taxon>Caryophanaceae</taxon>
        <taxon>Sporosarcina</taxon>
    </lineage>
</organism>
<dbReference type="PANTHER" id="PTHR37810">
    <property type="entry name" value="IMMUNITY PROTEIN SDPI"/>
    <property type="match status" value="1"/>
</dbReference>
<evidence type="ECO:0000313" key="5">
    <source>
        <dbReference type="Proteomes" id="UP001280629"/>
    </source>
</evidence>
<dbReference type="Pfam" id="PF07853">
    <property type="entry name" value="DUF1648"/>
    <property type="match status" value="1"/>
</dbReference>
<evidence type="ECO:0000256" key="1">
    <source>
        <dbReference type="SAM" id="Phobius"/>
    </source>
</evidence>
<evidence type="ECO:0000259" key="3">
    <source>
        <dbReference type="Pfam" id="PF19124"/>
    </source>
</evidence>
<feature type="domain" description="DUF1648" evidence="2">
    <location>
        <begin position="152"/>
        <end position="193"/>
    </location>
</feature>
<keyword evidence="5" id="KW-1185">Reference proteome</keyword>
<gene>
    <name evidence="4" type="ORF">QT716_05670</name>
</gene>
<keyword evidence="1" id="KW-0812">Transmembrane</keyword>
<dbReference type="EMBL" id="JAUBDH010000003">
    <property type="protein sequence ID" value="MDW0109542.1"/>
    <property type="molecule type" value="Genomic_DNA"/>
</dbReference>
<accession>A0ABU4FXU1</accession>
<feature type="transmembrane region" description="Helical" evidence="1">
    <location>
        <begin position="188"/>
        <end position="212"/>
    </location>
</feature>
<evidence type="ECO:0000259" key="2">
    <source>
        <dbReference type="Pfam" id="PF07853"/>
    </source>
</evidence>
<feature type="transmembrane region" description="Helical" evidence="1">
    <location>
        <begin position="139"/>
        <end position="157"/>
    </location>
</feature>
<feature type="transmembrane region" description="Helical" evidence="1">
    <location>
        <begin position="81"/>
        <end position="102"/>
    </location>
</feature>
<feature type="transmembrane region" description="Helical" evidence="1">
    <location>
        <begin position="51"/>
        <end position="69"/>
    </location>
</feature>
<evidence type="ECO:0000313" key="4">
    <source>
        <dbReference type="EMBL" id="MDW0109542.1"/>
    </source>
</evidence>